<organism evidence="14 15">
    <name type="scientific">Microvirga guangxiensis</name>
    <dbReference type="NCBI Taxonomy" id="549386"/>
    <lineage>
        <taxon>Bacteria</taxon>
        <taxon>Pseudomonadati</taxon>
        <taxon>Pseudomonadota</taxon>
        <taxon>Alphaproteobacteria</taxon>
        <taxon>Hyphomicrobiales</taxon>
        <taxon>Methylobacteriaceae</taxon>
        <taxon>Microvirga</taxon>
    </lineage>
</organism>
<evidence type="ECO:0000256" key="10">
    <source>
        <dbReference type="ARBA" id="ARBA00023136"/>
    </source>
</evidence>
<evidence type="ECO:0000256" key="4">
    <source>
        <dbReference type="ARBA" id="ARBA00022553"/>
    </source>
</evidence>
<dbReference type="Gene3D" id="3.30.565.10">
    <property type="entry name" value="Histidine kinase-like ATPase, C-terminal domain"/>
    <property type="match status" value="1"/>
</dbReference>
<evidence type="ECO:0000313" key="14">
    <source>
        <dbReference type="EMBL" id="SCY97796.1"/>
    </source>
</evidence>
<keyword evidence="5" id="KW-0808">Transferase</keyword>
<evidence type="ECO:0000256" key="9">
    <source>
        <dbReference type="ARBA" id="ARBA00023012"/>
    </source>
</evidence>
<dbReference type="InterPro" id="IPR050428">
    <property type="entry name" value="TCS_sensor_his_kinase"/>
</dbReference>
<dbReference type="OrthoDB" id="9809567at2"/>
<keyword evidence="10 11" id="KW-0472">Membrane</keyword>
<evidence type="ECO:0000256" key="3">
    <source>
        <dbReference type="ARBA" id="ARBA00012438"/>
    </source>
</evidence>
<dbReference type="RefSeq" id="WP_091136662.1">
    <property type="nucleotide sequence ID" value="NZ_FMVJ01000009.1"/>
</dbReference>
<feature type="transmembrane region" description="Helical" evidence="11">
    <location>
        <begin position="12"/>
        <end position="33"/>
    </location>
</feature>
<dbReference type="PRINTS" id="PR00344">
    <property type="entry name" value="BCTRLSENSOR"/>
</dbReference>
<keyword evidence="8 11" id="KW-1133">Transmembrane helix</keyword>
<dbReference type="SMART" id="SM00387">
    <property type="entry name" value="HATPase_c"/>
    <property type="match status" value="1"/>
</dbReference>
<dbReference type="InterPro" id="IPR003660">
    <property type="entry name" value="HAMP_dom"/>
</dbReference>
<dbReference type="SUPFAM" id="SSF47384">
    <property type="entry name" value="Homodimeric domain of signal transducing histidine kinase"/>
    <property type="match status" value="1"/>
</dbReference>
<proteinExistence type="predicted"/>
<accession>A0A1G5KB08</accession>
<dbReference type="InterPro" id="IPR036097">
    <property type="entry name" value="HisK_dim/P_sf"/>
</dbReference>
<evidence type="ECO:0000256" key="2">
    <source>
        <dbReference type="ARBA" id="ARBA00004370"/>
    </source>
</evidence>
<reference evidence="14 15" key="1">
    <citation type="submission" date="2016-10" db="EMBL/GenBank/DDBJ databases">
        <authorList>
            <person name="de Groot N.N."/>
        </authorList>
    </citation>
    <scope>NUCLEOTIDE SEQUENCE [LARGE SCALE GENOMIC DNA]</scope>
    <source>
        <strain evidence="14 15">CGMCC 1.7666</strain>
    </source>
</reference>
<dbReference type="InterPro" id="IPR003594">
    <property type="entry name" value="HATPase_dom"/>
</dbReference>
<keyword evidence="6 11" id="KW-0812">Transmembrane</keyword>
<evidence type="ECO:0000259" key="13">
    <source>
        <dbReference type="PROSITE" id="PS50885"/>
    </source>
</evidence>
<evidence type="ECO:0000256" key="5">
    <source>
        <dbReference type="ARBA" id="ARBA00022679"/>
    </source>
</evidence>
<name>A0A1G5KB08_9HYPH</name>
<dbReference type="STRING" id="549386.SAMN02927923_03178"/>
<feature type="domain" description="HAMP" evidence="13">
    <location>
        <begin position="190"/>
        <end position="241"/>
    </location>
</feature>
<dbReference type="Proteomes" id="UP000199569">
    <property type="component" value="Unassembled WGS sequence"/>
</dbReference>
<comment type="subcellular location">
    <subcellularLocation>
        <location evidence="2">Membrane</location>
    </subcellularLocation>
</comment>
<dbReference type="GO" id="GO:0005886">
    <property type="term" value="C:plasma membrane"/>
    <property type="evidence" value="ECO:0007669"/>
    <property type="project" value="TreeGrafter"/>
</dbReference>
<feature type="domain" description="Histidine kinase" evidence="12">
    <location>
        <begin position="249"/>
        <end position="452"/>
    </location>
</feature>
<evidence type="ECO:0000256" key="11">
    <source>
        <dbReference type="SAM" id="Phobius"/>
    </source>
</evidence>
<protein>
    <recommendedName>
        <fullName evidence="3">histidine kinase</fullName>
        <ecNumber evidence="3">2.7.13.3</ecNumber>
    </recommendedName>
</protein>
<dbReference type="PROSITE" id="PS50885">
    <property type="entry name" value="HAMP"/>
    <property type="match status" value="1"/>
</dbReference>
<evidence type="ECO:0000259" key="12">
    <source>
        <dbReference type="PROSITE" id="PS50109"/>
    </source>
</evidence>
<evidence type="ECO:0000256" key="1">
    <source>
        <dbReference type="ARBA" id="ARBA00000085"/>
    </source>
</evidence>
<gene>
    <name evidence="14" type="ORF">SAMN02927923_03178</name>
</gene>
<dbReference type="InterPro" id="IPR005467">
    <property type="entry name" value="His_kinase_dom"/>
</dbReference>
<keyword evidence="7 14" id="KW-0418">Kinase</keyword>
<dbReference type="InterPro" id="IPR036890">
    <property type="entry name" value="HATPase_C_sf"/>
</dbReference>
<dbReference type="EMBL" id="FMVJ01000009">
    <property type="protein sequence ID" value="SCY97796.1"/>
    <property type="molecule type" value="Genomic_DNA"/>
</dbReference>
<comment type="catalytic activity">
    <reaction evidence="1">
        <text>ATP + protein L-histidine = ADP + protein N-phospho-L-histidine.</text>
        <dbReference type="EC" id="2.7.13.3"/>
    </reaction>
</comment>
<feature type="transmembrane region" description="Helical" evidence="11">
    <location>
        <begin position="174"/>
        <end position="193"/>
    </location>
</feature>
<dbReference type="PANTHER" id="PTHR45436">
    <property type="entry name" value="SENSOR HISTIDINE KINASE YKOH"/>
    <property type="match status" value="1"/>
</dbReference>
<dbReference type="EC" id="2.7.13.3" evidence="3"/>
<keyword evidence="15" id="KW-1185">Reference proteome</keyword>
<evidence type="ECO:0000256" key="7">
    <source>
        <dbReference type="ARBA" id="ARBA00022777"/>
    </source>
</evidence>
<dbReference type="PANTHER" id="PTHR45436:SF5">
    <property type="entry name" value="SENSOR HISTIDINE KINASE TRCS"/>
    <property type="match status" value="1"/>
</dbReference>
<dbReference type="GO" id="GO:0000155">
    <property type="term" value="F:phosphorelay sensor kinase activity"/>
    <property type="evidence" value="ECO:0007669"/>
    <property type="project" value="InterPro"/>
</dbReference>
<dbReference type="InterPro" id="IPR004358">
    <property type="entry name" value="Sig_transdc_His_kin-like_C"/>
</dbReference>
<keyword evidence="4" id="KW-0597">Phosphoprotein</keyword>
<sequence length="452" mass="47929">MKQGSLRLRLLAAGAVSIVLALAIAGFGLLLLFEWHVERRMTAELGSHLNQLVSSLARAANGTLEASAPPAEPRFAQPLSGLYWQITEEPQGTVLRSRSLWDATLTLPPDMPAAAEIHEHTIPGPAGASLLAVERRIALPASLGGGTIRVAVALDRAEVHAAGRAFASDLVPSLALLAAVLIAAAWIQVGVGLRPLDMVRRRLAQVRSGTAARLGTAFPDEVRPLAAEVDHLLDAQEKAIAQARARAADLAHGLKTPLTVLSADAEELRARGDTRLADEIATIVAGMRRHVERELVRARIGLRGRSGPVQPVRPVIEQVVGVLRRTPQGQRLSWEIRITDDLGIRMDAQDLTEILGNLAENAATWAIGTVRIEGRREANAVTLLVEDDGPGVPEDQIGTVLARGGRLDETRPGTGLGLAIVGDLVEAYGGSLALRRSALGGLLAEIRLPSPS</sequence>
<evidence type="ECO:0000256" key="8">
    <source>
        <dbReference type="ARBA" id="ARBA00022989"/>
    </source>
</evidence>
<keyword evidence="9" id="KW-0902">Two-component regulatory system</keyword>
<dbReference type="PROSITE" id="PS50109">
    <property type="entry name" value="HIS_KIN"/>
    <property type="match status" value="1"/>
</dbReference>
<dbReference type="Gene3D" id="1.10.287.130">
    <property type="match status" value="1"/>
</dbReference>
<dbReference type="Pfam" id="PF02518">
    <property type="entry name" value="HATPase_c"/>
    <property type="match status" value="1"/>
</dbReference>
<evidence type="ECO:0000313" key="15">
    <source>
        <dbReference type="Proteomes" id="UP000199569"/>
    </source>
</evidence>
<dbReference type="AlphaFoldDB" id="A0A1G5KB08"/>
<evidence type="ECO:0000256" key="6">
    <source>
        <dbReference type="ARBA" id="ARBA00022692"/>
    </source>
</evidence>
<dbReference type="SUPFAM" id="SSF55874">
    <property type="entry name" value="ATPase domain of HSP90 chaperone/DNA topoisomerase II/histidine kinase"/>
    <property type="match status" value="1"/>
</dbReference>